<organism evidence="1 2">
    <name type="scientific">Microtus ochrogaster</name>
    <name type="common">Prairie vole</name>
    <dbReference type="NCBI Taxonomy" id="79684"/>
    <lineage>
        <taxon>Eukaryota</taxon>
        <taxon>Metazoa</taxon>
        <taxon>Chordata</taxon>
        <taxon>Craniata</taxon>
        <taxon>Vertebrata</taxon>
        <taxon>Euteleostomi</taxon>
        <taxon>Mammalia</taxon>
        <taxon>Eutheria</taxon>
        <taxon>Euarchontoglires</taxon>
        <taxon>Glires</taxon>
        <taxon>Rodentia</taxon>
        <taxon>Myomorpha</taxon>
        <taxon>Muroidea</taxon>
        <taxon>Cricetidae</taxon>
        <taxon>Arvicolinae</taxon>
        <taxon>Microtus</taxon>
    </lineage>
</organism>
<sequence length="74" mass="8324">MIDANQNNSYLSTVLTAVRKLCTNKHQEDPVNSHNMANKAAGTRVDQQQEYFTCKVIFALDDFIEIVANVLVSH</sequence>
<evidence type="ECO:0000313" key="1">
    <source>
        <dbReference type="EMBL" id="KAH0505734.1"/>
    </source>
</evidence>
<dbReference type="Proteomes" id="UP000710432">
    <property type="component" value="Unassembled WGS sequence"/>
</dbReference>
<evidence type="ECO:0000313" key="2">
    <source>
        <dbReference type="Proteomes" id="UP000710432"/>
    </source>
</evidence>
<proteinExistence type="predicted"/>
<reference evidence="1" key="1">
    <citation type="submission" date="2020-03" db="EMBL/GenBank/DDBJ databases">
        <title>Studies in the Genomics of Life Span.</title>
        <authorList>
            <person name="Glass D."/>
        </authorList>
    </citation>
    <scope>NUCLEOTIDE SEQUENCE</scope>
    <source>
        <strain evidence="1">LTLLF</strain>
        <tissue evidence="1">Muscle</tissue>
    </source>
</reference>
<accession>A0A8J6KQD0</accession>
<comment type="caution">
    <text evidence="1">The sequence shown here is derived from an EMBL/GenBank/DDBJ whole genome shotgun (WGS) entry which is preliminary data.</text>
</comment>
<dbReference type="EMBL" id="JAATJU010024399">
    <property type="protein sequence ID" value="KAH0505734.1"/>
    <property type="molecule type" value="Genomic_DNA"/>
</dbReference>
<gene>
    <name evidence="1" type="ORF">LTLLF_176775</name>
</gene>
<name>A0A8J6KQD0_MICOH</name>
<dbReference type="AlphaFoldDB" id="A0A8J6KQD0"/>
<protein>
    <submittedName>
        <fullName evidence="1">Putative exocrine gland-secreted peptide 1-like</fullName>
    </submittedName>
</protein>